<feature type="chain" id="PRO_5014730337" evidence="1">
    <location>
        <begin position="19"/>
        <end position="163"/>
    </location>
</feature>
<accession>A0A2N5ZGI7</accession>
<dbReference type="AlphaFoldDB" id="A0A2N5ZGI7"/>
<evidence type="ECO:0000313" key="3">
    <source>
        <dbReference type="Proteomes" id="UP000234857"/>
    </source>
</evidence>
<gene>
    <name evidence="2" type="ORF">C0601_06915</name>
</gene>
<name>A0A2N5ZGI7_MUIH1</name>
<comment type="caution">
    <text evidence="2">The sequence shown here is derived from an EMBL/GenBank/DDBJ whole genome shotgun (WGS) entry which is preliminary data.</text>
</comment>
<reference evidence="2 3" key="1">
    <citation type="submission" date="2017-11" db="EMBL/GenBank/DDBJ databases">
        <title>Genome-resolved metagenomics identifies genetic mobility, metabolic interactions, and unexpected diversity in perchlorate-reducing communities.</title>
        <authorList>
            <person name="Barnum T.P."/>
            <person name="Figueroa I.A."/>
            <person name="Carlstrom C.I."/>
            <person name="Lucas L.N."/>
            <person name="Engelbrektson A.L."/>
            <person name="Coates J.D."/>
        </authorList>
    </citation>
    <scope>NUCLEOTIDE SEQUENCE [LARGE SCALE GENOMIC DNA]</scope>
    <source>
        <strain evidence="2">BM706</strain>
    </source>
</reference>
<proteinExistence type="predicted"/>
<feature type="signal peptide" evidence="1">
    <location>
        <begin position="1"/>
        <end position="18"/>
    </location>
</feature>
<protein>
    <submittedName>
        <fullName evidence="2">Uncharacterized protein</fullName>
    </submittedName>
</protein>
<sequence length="163" mass="19166">MKKTLILLLIFFTLNIFAADNIFMCFSGLNTFLKEQYKIETPDNQYNINQLVSFGYERIGLKVDVSNSDIKVYDNYAKEYSYSFKNKTIIDEFIEYLKDKWLPENSVNPVSFDIKGCNIEKVDSNSCGIFGNDFYVTMNMDYIVEDETININETRKEFVKYQD</sequence>
<evidence type="ECO:0000256" key="1">
    <source>
        <dbReference type="SAM" id="SignalP"/>
    </source>
</evidence>
<keyword evidence="1" id="KW-0732">Signal</keyword>
<organism evidence="2 3">
    <name type="scientific">Muiribacterium halophilum</name>
    <dbReference type="NCBI Taxonomy" id="2053465"/>
    <lineage>
        <taxon>Bacteria</taxon>
        <taxon>Candidatus Muiribacteriota</taxon>
        <taxon>Candidatus Muiribacteriia</taxon>
        <taxon>Candidatus Muiribacteriales</taxon>
        <taxon>Candidatus Muiribacteriaceae</taxon>
        <taxon>Candidatus Muiribacterium</taxon>
    </lineage>
</organism>
<dbReference type="Proteomes" id="UP000234857">
    <property type="component" value="Unassembled WGS sequence"/>
</dbReference>
<dbReference type="EMBL" id="PKTG01000083">
    <property type="protein sequence ID" value="PLX17756.1"/>
    <property type="molecule type" value="Genomic_DNA"/>
</dbReference>
<evidence type="ECO:0000313" key="2">
    <source>
        <dbReference type="EMBL" id="PLX17756.1"/>
    </source>
</evidence>